<dbReference type="NCBIfam" id="TIGR01382">
    <property type="entry name" value="PfpI"/>
    <property type="match status" value="1"/>
</dbReference>
<accession>A0ABT8TBT7</accession>
<dbReference type="EMBL" id="JAULRT010000035">
    <property type="protein sequence ID" value="MDO3381411.1"/>
    <property type="molecule type" value="Genomic_DNA"/>
</dbReference>
<evidence type="ECO:0000313" key="3">
    <source>
        <dbReference type="EMBL" id="MDO3381411.1"/>
    </source>
</evidence>
<dbReference type="InterPro" id="IPR006286">
    <property type="entry name" value="C56_PfpI-like"/>
</dbReference>
<reference evidence="3" key="1">
    <citation type="submission" date="2023-07" db="EMBL/GenBank/DDBJ databases">
        <title>Gilvimarinus algae sp. nov., isolated from the surface of Kelp.</title>
        <authorList>
            <person name="Sun Y.Y."/>
            <person name="Gong Y."/>
            <person name="Du Z.J."/>
        </authorList>
    </citation>
    <scope>NUCLEOTIDE SEQUENCE</scope>
    <source>
        <strain evidence="3">SDUM040014</strain>
    </source>
</reference>
<dbReference type="PROSITE" id="PS51276">
    <property type="entry name" value="PEPTIDASE_C56_PFPI"/>
    <property type="match status" value="1"/>
</dbReference>
<keyword evidence="4" id="KW-1185">Reference proteome</keyword>
<protein>
    <submittedName>
        <fullName evidence="3">Type 1 glutamine amidotransferase domain-containing protein</fullName>
    </submittedName>
</protein>
<keyword evidence="3" id="KW-0315">Glutamine amidotransferase</keyword>
<organism evidence="3 4">
    <name type="scientific">Gilvimarinus algae</name>
    <dbReference type="NCBI Taxonomy" id="3058037"/>
    <lineage>
        <taxon>Bacteria</taxon>
        <taxon>Pseudomonadati</taxon>
        <taxon>Pseudomonadota</taxon>
        <taxon>Gammaproteobacteria</taxon>
        <taxon>Cellvibrionales</taxon>
        <taxon>Cellvibrionaceae</taxon>
        <taxon>Gilvimarinus</taxon>
    </lineage>
</organism>
<comment type="caution">
    <text evidence="3">The sequence shown here is derived from an EMBL/GenBank/DDBJ whole genome shotgun (WGS) entry which is preliminary data.</text>
</comment>
<dbReference type="InterPro" id="IPR002818">
    <property type="entry name" value="DJ-1/PfpI"/>
</dbReference>
<proteinExistence type="inferred from homology"/>
<dbReference type="PANTHER" id="PTHR42733">
    <property type="entry name" value="DJ-1 PROTEIN"/>
    <property type="match status" value="1"/>
</dbReference>
<comment type="similarity">
    <text evidence="1">Belongs to the peptidase C56 family.</text>
</comment>
<gene>
    <name evidence="3" type="ORF">QWI16_04445</name>
</gene>
<name>A0ABT8TBT7_9GAMM</name>
<evidence type="ECO:0000256" key="1">
    <source>
        <dbReference type="ARBA" id="ARBA00008542"/>
    </source>
</evidence>
<dbReference type="PANTHER" id="PTHR42733:SF12">
    <property type="entry name" value="PROTEINASE"/>
    <property type="match status" value="1"/>
</dbReference>
<dbReference type="SUPFAM" id="SSF52317">
    <property type="entry name" value="Class I glutamine amidotransferase-like"/>
    <property type="match status" value="1"/>
</dbReference>
<dbReference type="Pfam" id="PF01965">
    <property type="entry name" value="DJ-1_PfpI"/>
    <property type="match status" value="1"/>
</dbReference>
<dbReference type="Gene3D" id="3.40.50.880">
    <property type="match status" value="1"/>
</dbReference>
<dbReference type="CDD" id="cd03134">
    <property type="entry name" value="GATase1_PfpI_like"/>
    <property type="match status" value="1"/>
</dbReference>
<sequence length="187" mass="20322">MSKSVKGKQVAILATDGFEESELTSPREALKAAGVEVDIVSLKSGKITSWAKTNWGKEYPVDKTLEEASSEDYDMLVLPGGLFNPDTLRSNDDALDFTREFFEQHKPVAAICHAPWVLISAGVIGGRDLTSYHTVKDDVVNAGGTWHDQAVVCDSGLVTSRSPDDLEAFNSKLLEELAEGKHSRQVA</sequence>
<dbReference type="Proteomes" id="UP001168380">
    <property type="component" value="Unassembled WGS sequence"/>
</dbReference>
<evidence type="ECO:0000259" key="2">
    <source>
        <dbReference type="Pfam" id="PF01965"/>
    </source>
</evidence>
<dbReference type="InterPro" id="IPR029062">
    <property type="entry name" value="Class_I_gatase-like"/>
</dbReference>
<feature type="domain" description="DJ-1/PfpI" evidence="2">
    <location>
        <begin position="8"/>
        <end position="176"/>
    </location>
</feature>
<evidence type="ECO:0000313" key="4">
    <source>
        <dbReference type="Proteomes" id="UP001168380"/>
    </source>
</evidence>
<dbReference type="RefSeq" id="WP_302711549.1">
    <property type="nucleotide sequence ID" value="NZ_JAULRT010000035.1"/>
</dbReference>